<feature type="domain" description="Flagellar hook-associated protein 2 N-terminal" evidence="9">
    <location>
        <begin position="11"/>
        <end position="108"/>
    </location>
</feature>
<feature type="domain" description="Flagellar hook-associated protein 2 C-terminal" evidence="10">
    <location>
        <begin position="1226"/>
        <end position="1299"/>
    </location>
</feature>
<feature type="domain" description="Flagellar hook-associated protein 2 C-terminal" evidence="10">
    <location>
        <begin position="243"/>
        <end position="431"/>
    </location>
</feature>
<dbReference type="InterPro" id="IPR003481">
    <property type="entry name" value="FliD_N"/>
</dbReference>
<dbReference type="InterPro" id="IPR010809">
    <property type="entry name" value="FliD_C"/>
</dbReference>
<evidence type="ECO:0000313" key="12">
    <source>
        <dbReference type="Proteomes" id="UP000185639"/>
    </source>
</evidence>
<feature type="coiled-coil region" evidence="8">
    <location>
        <begin position="1256"/>
        <end position="1283"/>
    </location>
</feature>
<proteinExistence type="inferred from homology"/>
<comment type="subcellular location">
    <subcellularLocation>
        <location evidence="1">Bacterial flagellum</location>
    </subcellularLocation>
</comment>
<dbReference type="Pfam" id="PF07195">
    <property type="entry name" value="FliD_C"/>
    <property type="match status" value="2"/>
</dbReference>
<dbReference type="Pfam" id="PF02465">
    <property type="entry name" value="FliD_N"/>
    <property type="match status" value="1"/>
</dbReference>
<keyword evidence="4 8" id="KW-0175">Coiled coil</keyword>
<reference evidence="12" key="1">
    <citation type="submission" date="2017-01" db="EMBL/GenBank/DDBJ databases">
        <authorList>
            <person name="Varghese N."/>
            <person name="Submissions S."/>
        </authorList>
    </citation>
    <scope>NUCLEOTIDE SEQUENCE [LARGE SCALE GENOMIC DNA]</scope>
    <source>
        <strain evidence="12">DSM 24913</strain>
    </source>
</reference>
<evidence type="ECO:0000256" key="4">
    <source>
        <dbReference type="ARBA" id="ARBA00023054"/>
    </source>
</evidence>
<gene>
    <name evidence="11" type="ORF">SAMN05421686_10471</name>
</gene>
<protein>
    <recommendedName>
        <fullName evidence="7">Filament cap protein</fullName>
    </recommendedName>
    <alternativeName>
        <fullName evidence="6">Flagellar cap protein</fullName>
    </alternativeName>
</protein>
<sequence>MASIESLGLGSGVLTTDLVDKIIGAEREVSELRLDRRQELIEARITAYGEIKSLMSTMQSSVNNLASPSAAGATLATSSNEDILTVTTSTTADPGNYSVEVLNTAKSHSLATGTFNSFDEIVGTGELTFSFGTNNYDAVTGNITGQDVNTDRPTRTITIDESNRTLSGIRDAINNANMGVSASIINDGSGYRLLMTSDDTGSSNAMRIEARDEGGNLLTNGLASMAFNELQAGPDNLEQTSRGENAQLRVNGLTITRESNSVDEVIKGVTINLKSADVGTQVSIGVTPDTDTLSENIQGFVDAYNNLKQFVDDLSSYDTDSQQAGLLLGDSTIRTMQSQIRSLISQPIAGLNGEYRSLTELGVNTNRNNDYLLEYDPSVFRKAINEERSSIVGILAKSGITSDSQITYVNDSINTKSGTYGVEITQLATQAKYTSASLGLLDFASPVTVDSSNDTFTINVNGKDATVNLTHGDYTSGDDLAAELALQINSTDTLVQFGHSVSVDFNTSSNNFSITSNKYGADSQVYIKSVSGNTANTLGFSALGSGTYEGGELTTLNAAAFAGRGATTDAGSRFLNPETGINFQANNATFSLDVDGSGPIAVTVDLNAQGQDLNGDGVFGDRNDTLQAIQTAIDSTALNGQVLATFDNNGYLKFETTSVGAASSIEIASVGASVTDTQLGLDATQGAQTNGKDPGLDFPAAVNFKVQVDGIDSDGFVSIPAGTYLTGADLATEIQNQLGATLSTDPNFAGVVRGGETATGSRDISANIDFSTTNAGFRLNVSGVEQDILVNTDSGDNVADVQAALDAAYGAGVVTASLDGTGLKLSTVATGHEEFIEVVSDGRGAQTSAFGDISTGFDFSAPGQNASFTLTVGGTAINVDVTGDGTSGSNDSQSNLVAIQSALDEALIATGEYQAGDVTAAVDGSGQLYFETNSKEGVKTSATFGSAASIEVSNLGGTAATSLGLSAETSTNGFDGFGMSSGREFGYDLDPVVSYNYDPDSDLGSFNIQIGGEGTRVGFTELDADAIAFLGLQDVSLYSQEIAKGQNVAGKINGVEASGNGQFLRAVDGNVKASPGFYIGNESAGFDTPVVLDADNSSFTIEVDGVEAEIQLNFPATYISGSALASAMQTAINDNATLKAEGVSVKVEYTDDTSSFAFNKFGIISNRTGADSSVEIKDLPNDAADLFGFVRGVGDGERGKDADGEIDDASGIRLKVTGGDIGDRGDITYITGFGDQLKDILLNFLDNSSGTITNKLSALDQDITTVEEDRADLEARMDAQEARLKAKFLYNDSLIQTLNTTLDYVKQQFDALNGNNKD</sequence>
<evidence type="ECO:0000256" key="7">
    <source>
        <dbReference type="ARBA" id="ARBA00033192"/>
    </source>
</evidence>
<evidence type="ECO:0000256" key="5">
    <source>
        <dbReference type="ARBA" id="ARBA00023143"/>
    </source>
</evidence>
<dbReference type="STRING" id="484498.SAMN05421686_10471"/>
<dbReference type="Pfam" id="PF07196">
    <property type="entry name" value="Flagellin_IN"/>
    <property type="match status" value="1"/>
</dbReference>
<dbReference type="GO" id="GO:0009424">
    <property type="term" value="C:bacterial-type flagellum hook"/>
    <property type="evidence" value="ECO:0007669"/>
    <property type="project" value="InterPro"/>
</dbReference>
<name>A0A1N7LLI6_9GAMM</name>
<evidence type="ECO:0000256" key="8">
    <source>
        <dbReference type="SAM" id="Coils"/>
    </source>
</evidence>
<dbReference type="PANTHER" id="PTHR30288:SF0">
    <property type="entry name" value="FLAGELLAR HOOK-ASSOCIATED PROTEIN 2"/>
    <property type="match status" value="1"/>
</dbReference>
<keyword evidence="5" id="KW-0975">Bacterial flagellum</keyword>
<dbReference type="GO" id="GO:0071973">
    <property type="term" value="P:bacterial-type flagellum-dependent cell motility"/>
    <property type="evidence" value="ECO:0007669"/>
    <property type="project" value="TreeGrafter"/>
</dbReference>
<dbReference type="GO" id="GO:0009421">
    <property type="term" value="C:bacterial-type flagellum filament cap"/>
    <property type="evidence" value="ECO:0007669"/>
    <property type="project" value="InterPro"/>
</dbReference>
<keyword evidence="11" id="KW-0966">Cell projection</keyword>
<dbReference type="Proteomes" id="UP000185639">
    <property type="component" value="Unassembled WGS sequence"/>
</dbReference>
<evidence type="ECO:0000256" key="1">
    <source>
        <dbReference type="ARBA" id="ARBA00004365"/>
    </source>
</evidence>
<comment type="subunit">
    <text evidence="3">Homopentamer.</text>
</comment>
<evidence type="ECO:0000256" key="6">
    <source>
        <dbReference type="ARBA" id="ARBA00033074"/>
    </source>
</evidence>
<evidence type="ECO:0000259" key="10">
    <source>
        <dbReference type="Pfam" id="PF07195"/>
    </source>
</evidence>
<evidence type="ECO:0000259" key="9">
    <source>
        <dbReference type="Pfam" id="PF02465"/>
    </source>
</evidence>
<dbReference type="GO" id="GO:0007155">
    <property type="term" value="P:cell adhesion"/>
    <property type="evidence" value="ECO:0007669"/>
    <property type="project" value="InterPro"/>
</dbReference>
<keyword evidence="11" id="KW-0282">Flagellum</keyword>
<comment type="similarity">
    <text evidence="2">Belongs to the FliD family.</text>
</comment>
<evidence type="ECO:0000256" key="2">
    <source>
        <dbReference type="ARBA" id="ARBA00009764"/>
    </source>
</evidence>
<evidence type="ECO:0000256" key="3">
    <source>
        <dbReference type="ARBA" id="ARBA00011255"/>
    </source>
</evidence>
<accession>A0A1N7LLI6</accession>
<dbReference type="InterPro" id="IPR010810">
    <property type="entry name" value="Flagellin_hook_IN_motif"/>
</dbReference>
<keyword evidence="12" id="KW-1185">Reference proteome</keyword>
<evidence type="ECO:0000313" key="11">
    <source>
        <dbReference type="EMBL" id="SIS74703.1"/>
    </source>
</evidence>
<keyword evidence="11" id="KW-0969">Cilium</keyword>
<dbReference type="PANTHER" id="PTHR30288">
    <property type="entry name" value="FLAGELLAR CAP/ASSEMBLY PROTEIN FLID"/>
    <property type="match status" value="1"/>
</dbReference>
<organism evidence="11 12">
    <name type="scientific">Thalassolituus maritimus</name>
    <dbReference type="NCBI Taxonomy" id="484498"/>
    <lineage>
        <taxon>Bacteria</taxon>
        <taxon>Pseudomonadati</taxon>
        <taxon>Pseudomonadota</taxon>
        <taxon>Gammaproteobacteria</taxon>
        <taxon>Oceanospirillales</taxon>
        <taxon>Oceanospirillaceae</taxon>
        <taxon>Thalassolituus</taxon>
    </lineage>
</organism>
<dbReference type="InterPro" id="IPR040026">
    <property type="entry name" value="FliD"/>
</dbReference>
<dbReference type="RefSeq" id="WP_076514944.1">
    <property type="nucleotide sequence ID" value="NZ_FTOH01000004.1"/>
</dbReference>
<dbReference type="EMBL" id="FTOH01000004">
    <property type="protein sequence ID" value="SIS74703.1"/>
    <property type="molecule type" value="Genomic_DNA"/>
</dbReference>
<dbReference type="OrthoDB" id="5980200at2"/>